<dbReference type="AlphaFoldDB" id="A0A7S4P0Z7"/>
<protein>
    <submittedName>
        <fullName evidence="3">Uncharacterized protein</fullName>
    </submittedName>
</protein>
<feature type="compositionally biased region" description="Low complexity" evidence="1">
    <location>
        <begin position="390"/>
        <end position="405"/>
    </location>
</feature>
<feature type="compositionally biased region" description="Gly residues" evidence="1">
    <location>
        <begin position="39"/>
        <end position="52"/>
    </location>
</feature>
<feature type="transmembrane region" description="Helical" evidence="2">
    <location>
        <begin position="168"/>
        <end position="189"/>
    </location>
</feature>
<keyword evidence="2" id="KW-0812">Transmembrane</keyword>
<feature type="region of interest" description="Disordered" evidence="1">
    <location>
        <begin position="366"/>
        <end position="425"/>
    </location>
</feature>
<feature type="transmembrane region" description="Helical" evidence="2">
    <location>
        <begin position="104"/>
        <end position="122"/>
    </location>
</feature>
<evidence type="ECO:0000256" key="1">
    <source>
        <dbReference type="SAM" id="MobiDB-lite"/>
    </source>
</evidence>
<proteinExistence type="predicted"/>
<name>A0A7S4P0Z7_GUITH</name>
<evidence type="ECO:0000313" key="3">
    <source>
        <dbReference type="EMBL" id="CAE2320232.1"/>
    </source>
</evidence>
<feature type="compositionally biased region" description="Basic and acidic residues" evidence="1">
    <location>
        <begin position="407"/>
        <end position="417"/>
    </location>
</feature>
<dbReference type="EMBL" id="HBKN01034369">
    <property type="protein sequence ID" value="CAE2320232.1"/>
    <property type="molecule type" value="Transcribed_RNA"/>
</dbReference>
<feature type="region of interest" description="Disordered" evidence="1">
    <location>
        <begin position="319"/>
        <end position="345"/>
    </location>
</feature>
<feature type="region of interest" description="Disordered" evidence="1">
    <location>
        <begin position="29"/>
        <end position="53"/>
    </location>
</feature>
<gene>
    <name evidence="3" type="ORF">GTHE00462_LOCUS26786</name>
</gene>
<feature type="transmembrane region" description="Helical" evidence="2">
    <location>
        <begin position="264"/>
        <end position="288"/>
    </location>
</feature>
<evidence type="ECO:0000256" key="2">
    <source>
        <dbReference type="SAM" id="Phobius"/>
    </source>
</evidence>
<feature type="transmembrane region" description="Helical" evidence="2">
    <location>
        <begin position="209"/>
        <end position="233"/>
    </location>
</feature>
<keyword evidence="2" id="KW-1133">Transmembrane helix</keyword>
<sequence length="425" mass="45808">MDEPRGFQSLYEHGTKQAIPSALSSIPLQSPSGRSAVGAGAGGTGGTGGGWIGDSSMRRSRGAIGDDEDFNVGAGAVRRSVSGRDVSHIASSISSLWKLLRASWRFLLILTVLSVLTPVMLFTSPFTISFTQFLLGWGLAAATWVIVKYPTDKAQERMASDRVQPEMHLVLGTLLPELAVNLEKLLLWLDLAMRGRKLPTYLRYPVLNLVAYITGPLWFALLIMAMVFFLLVISVISFGLMIPWIAPILGLLLGYAMLVPVWVVSVYMLSLLPLLISTFVGSIAEVYLAHAEYRKQYRARKMIRSEAQVPGQALLSRSGATTRLPDSTSPAAAGTQRNPSQGGQPWLSKKELLRLYQQRGLLPTLPAVPTTSAPTSAPGAHPSSFAAAHGSSNSCSSRQAASGSGESEERRDVRNDQESESSPPS</sequence>
<accession>A0A7S4P0Z7</accession>
<keyword evidence="2" id="KW-0472">Membrane</keyword>
<feature type="transmembrane region" description="Helical" evidence="2">
    <location>
        <begin position="128"/>
        <end position="147"/>
    </location>
</feature>
<organism evidence="3">
    <name type="scientific">Guillardia theta</name>
    <name type="common">Cryptophyte</name>
    <name type="synonym">Cryptomonas phi</name>
    <dbReference type="NCBI Taxonomy" id="55529"/>
    <lineage>
        <taxon>Eukaryota</taxon>
        <taxon>Cryptophyceae</taxon>
        <taxon>Pyrenomonadales</taxon>
        <taxon>Geminigeraceae</taxon>
        <taxon>Guillardia</taxon>
    </lineage>
</organism>
<feature type="transmembrane region" description="Helical" evidence="2">
    <location>
        <begin position="240"/>
        <end position="258"/>
    </location>
</feature>
<reference evidence="3" key="1">
    <citation type="submission" date="2021-01" db="EMBL/GenBank/DDBJ databases">
        <authorList>
            <person name="Corre E."/>
            <person name="Pelletier E."/>
            <person name="Niang G."/>
            <person name="Scheremetjew M."/>
            <person name="Finn R."/>
            <person name="Kale V."/>
            <person name="Holt S."/>
            <person name="Cochrane G."/>
            <person name="Meng A."/>
            <person name="Brown T."/>
            <person name="Cohen L."/>
        </authorList>
    </citation>
    <scope>NUCLEOTIDE SEQUENCE</scope>
    <source>
        <strain evidence="3">CCMP 2712</strain>
    </source>
</reference>
<feature type="compositionally biased region" description="Polar residues" evidence="1">
    <location>
        <begin position="319"/>
        <end position="343"/>
    </location>
</feature>